<gene>
    <name evidence="2" type="ORF">GON04_16650</name>
</gene>
<dbReference type="RefSeq" id="WP_157399183.1">
    <property type="nucleotide sequence ID" value="NZ_WSEL01000009.1"/>
</dbReference>
<dbReference type="InterPro" id="IPR032307">
    <property type="entry name" value="PepSY_TM-like_2"/>
</dbReference>
<evidence type="ECO:0000256" key="1">
    <source>
        <dbReference type="SAM" id="Phobius"/>
    </source>
</evidence>
<dbReference type="Proteomes" id="UP000469385">
    <property type="component" value="Unassembled WGS sequence"/>
</dbReference>
<keyword evidence="1" id="KW-1133">Transmembrane helix</keyword>
<dbReference type="EMBL" id="WSEL01000009">
    <property type="protein sequence ID" value="MVQ31092.1"/>
    <property type="molecule type" value="Genomic_DNA"/>
</dbReference>
<comment type="caution">
    <text evidence="2">The sequence shown here is derived from an EMBL/GenBank/DDBJ whole genome shotgun (WGS) entry which is preliminary data.</text>
</comment>
<organism evidence="2 3">
    <name type="scientific">Ramlibacter pinisoli</name>
    <dbReference type="NCBI Taxonomy" id="2682844"/>
    <lineage>
        <taxon>Bacteria</taxon>
        <taxon>Pseudomonadati</taxon>
        <taxon>Pseudomonadota</taxon>
        <taxon>Betaproteobacteria</taxon>
        <taxon>Burkholderiales</taxon>
        <taxon>Comamonadaceae</taxon>
        <taxon>Ramlibacter</taxon>
    </lineage>
</organism>
<evidence type="ECO:0000313" key="2">
    <source>
        <dbReference type="EMBL" id="MVQ31092.1"/>
    </source>
</evidence>
<evidence type="ECO:0000313" key="3">
    <source>
        <dbReference type="Proteomes" id="UP000469385"/>
    </source>
</evidence>
<keyword evidence="3" id="KW-1185">Reference proteome</keyword>
<reference evidence="2 3" key="1">
    <citation type="submission" date="2019-12" db="EMBL/GenBank/DDBJ databases">
        <authorList>
            <person name="Huq M.A."/>
        </authorList>
    </citation>
    <scope>NUCLEOTIDE SEQUENCE [LARGE SCALE GENOMIC DNA]</scope>
    <source>
        <strain evidence="2 3">MAH-25</strain>
    </source>
</reference>
<proteinExistence type="predicted"/>
<name>A0A6N8IWQ9_9BURK</name>
<accession>A0A6N8IWQ9</accession>
<dbReference type="AlphaFoldDB" id="A0A6N8IWQ9"/>
<protein>
    <submittedName>
        <fullName evidence="2">Peptidase</fullName>
    </submittedName>
</protein>
<dbReference type="PANTHER" id="PTHR40115">
    <property type="entry name" value="INNER MEMBRANE PROTEIN WITH PEPSY TM HELIX"/>
    <property type="match status" value="1"/>
</dbReference>
<dbReference type="PANTHER" id="PTHR40115:SF1">
    <property type="entry name" value="INNER MEMBRANE PROTEIN WITH PEPSY TM HELIX"/>
    <property type="match status" value="1"/>
</dbReference>
<dbReference type="Pfam" id="PF16357">
    <property type="entry name" value="PepSY_TM_like_2"/>
    <property type="match status" value="1"/>
</dbReference>
<feature type="transmembrane region" description="Helical" evidence="1">
    <location>
        <begin position="201"/>
        <end position="219"/>
    </location>
</feature>
<feature type="transmembrane region" description="Helical" evidence="1">
    <location>
        <begin position="29"/>
        <end position="48"/>
    </location>
</feature>
<sequence length="221" mass="23601">MHSTIAPPAARPLPNRSVLLLAWLRKTHGWLGLWGATLGLLFGIAGIWLNHRAVLKLPMEQSRSRSELALPAPVPANATALAAWLGERLQQDRPGAIKVEPAQRLPWSLPGGAPAVQPEHWTVTFGGPAHRVQADYWLGNPQVAVTRIDSGLAATLANLHKGVGMPVGWILLVDTLAGSLIALCLSGVGLWWLMRRRRARIGLAILAASAGLTAALVASRL</sequence>
<keyword evidence="1" id="KW-0812">Transmembrane</keyword>
<keyword evidence="1" id="KW-0472">Membrane</keyword>
<feature type="transmembrane region" description="Helical" evidence="1">
    <location>
        <begin position="169"/>
        <end position="194"/>
    </location>
</feature>